<feature type="region of interest" description="Disordered" evidence="1">
    <location>
        <begin position="1"/>
        <end position="51"/>
    </location>
</feature>
<dbReference type="Proteomes" id="UP000325433">
    <property type="component" value="Unassembled WGS sequence"/>
</dbReference>
<evidence type="ECO:0000313" key="2">
    <source>
        <dbReference type="EMBL" id="KAE8317040.1"/>
    </source>
</evidence>
<feature type="compositionally biased region" description="Polar residues" evidence="1">
    <location>
        <begin position="29"/>
        <end position="51"/>
    </location>
</feature>
<name>A0A5N6WCA8_9EURO</name>
<protein>
    <submittedName>
        <fullName evidence="2">Uncharacterized protein</fullName>
    </submittedName>
</protein>
<sequence length="313" mass="35060">MVHSEQRVTSPQTLSKVNDSQSKKDNYPASMTLNMGQGDQKPTLSTATLPQNTPQVIGDIARNLRRCTQKEIRHGNIGGYILGTRVPPELVDPEVDDHRGVFGIKCRVTYDAETQLMIAQIPCNPHAVAVGDFGQEIMMQSFRKGDHSELMGIGSATFIDGNLQKEPAACFCPFTVPPGRTRKWQTLVVESGWYENPTHLQMDANIWIGRSEANVKVVILISMTKDRDALVLEKWIPGNPPRTRSCASFFAYREQSVRIFRYGNGAVRTAGDPLIIRFEEVFLRPPNSPLEQDYELDQTTLISIAEDAWNMPI</sequence>
<reference evidence="3" key="1">
    <citation type="submission" date="2019-04" db="EMBL/GenBank/DDBJ databases">
        <title>Friends and foes A comparative genomics studyof 23 Aspergillus species from section Flavi.</title>
        <authorList>
            <consortium name="DOE Joint Genome Institute"/>
            <person name="Kjaerbolling I."/>
            <person name="Vesth T."/>
            <person name="Frisvad J.C."/>
            <person name="Nybo J.L."/>
            <person name="Theobald S."/>
            <person name="Kildgaard S."/>
            <person name="Isbrandt T."/>
            <person name="Kuo A."/>
            <person name="Sato A."/>
            <person name="Lyhne E.K."/>
            <person name="Kogle M.E."/>
            <person name="Wiebenga A."/>
            <person name="Kun R.S."/>
            <person name="Lubbers R.J."/>
            <person name="Makela M.R."/>
            <person name="Barry K."/>
            <person name="Chovatia M."/>
            <person name="Clum A."/>
            <person name="Daum C."/>
            <person name="Haridas S."/>
            <person name="He G."/>
            <person name="LaButti K."/>
            <person name="Lipzen A."/>
            <person name="Mondo S."/>
            <person name="Riley R."/>
            <person name="Salamov A."/>
            <person name="Simmons B.A."/>
            <person name="Magnuson J.K."/>
            <person name="Henrissat B."/>
            <person name="Mortensen U.H."/>
            <person name="Larsen T.O."/>
            <person name="Devries R.P."/>
            <person name="Grigoriev I.V."/>
            <person name="Machida M."/>
            <person name="Baker S.E."/>
            <person name="Andersen M.R."/>
        </authorList>
    </citation>
    <scope>NUCLEOTIDE SEQUENCE [LARGE SCALE GENOMIC DNA]</scope>
    <source>
        <strain evidence="3">CBS 130015</strain>
    </source>
</reference>
<accession>A0A5N6WCA8</accession>
<evidence type="ECO:0000313" key="3">
    <source>
        <dbReference type="Proteomes" id="UP000325433"/>
    </source>
</evidence>
<dbReference type="AlphaFoldDB" id="A0A5N6WCA8"/>
<feature type="compositionally biased region" description="Polar residues" evidence="1">
    <location>
        <begin position="7"/>
        <end position="20"/>
    </location>
</feature>
<dbReference type="EMBL" id="ML738303">
    <property type="protein sequence ID" value="KAE8317040.1"/>
    <property type="molecule type" value="Genomic_DNA"/>
</dbReference>
<keyword evidence="3" id="KW-1185">Reference proteome</keyword>
<gene>
    <name evidence="2" type="ORF">BDV41DRAFT_526651</name>
</gene>
<organism evidence="2 3">
    <name type="scientific">Aspergillus transmontanensis</name>
    <dbReference type="NCBI Taxonomy" id="1034304"/>
    <lineage>
        <taxon>Eukaryota</taxon>
        <taxon>Fungi</taxon>
        <taxon>Dikarya</taxon>
        <taxon>Ascomycota</taxon>
        <taxon>Pezizomycotina</taxon>
        <taxon>Eurotiomycetes</taxon>
        <taxon>Eurotiomycetidae</taxon>
        <taxon>Eurotiales</taxon>
        <taxon>Aspergillaceae</taxon>
        <taxon>Aspergillus</taxon>
        <taxon>Aspergillus subgen. Circumdati</taxon>
    </lineage>
</organism>
<proteinExistence type="predicted"/>
<evidence type="ECO:0000256" key="1">
    <source>
        <dbReference type="SAM" id="MobiDB-lite"/>
    </source>
</evidence>